<reference evidence="11" key="2">
    <citation type="journal article" date="2024" name="Plant">
        <title>Genomic evolution and insights into agronomic trait innovations of Sesamum species.</title>
        <authorList>
            <person name="Miao H."/>
            <person name="Wang L."/>
            <person name="Qu L."/>
            <person name="Liu H."/>
            <person name="Sun Y."/>
            <person name="Le M."/>
            <person name="Wang Q."/>
            <person name="Wei S."/>
            <person name="Zheng Y."/>
            <person name="Lin W."/>
            <person name="Duan Y."/>
            <person name="Cao H."/>
            <person name="Xiong S."/>
            <person name="Wang X."/>
            <person name="Wei L."/>
            <person name="Li C."/>
            <person name="Ma Q."/>
            <person name="Ju M."/>
            <person name="Zhao R."/>
            <person name="Li G."/>
            <person name="Mu C."/>
            <person name="Tian Q."/>
            <person name="Mei H."/>
            <person name="Zhang T."/>
            <person name="Gao T."/>
            <person name="Zhang H."/>
        </authorList>
    </citation>
    <scope>NUCLEOTIDE SEQUENCE</scope>
    <source>
        <strain evidence="11">KEN1</strain>
    </source>
</reference>
<dbReference type="PANTHER" id="PTHR32448">
    <property type="entry name" value="OS08G0158400 PROTEIN"/>
    <property type="match status" value="1"/>
</dbReference>
<dbReference type="Pfam" id="PF08031">
    <property type="entry name" value="BBE"/>
    <property type="match status" value="1"/>
</dbReference>
<keyword evidence="8" id="KW-0325">Glycoprotein</keyword>
<dbReference type="PROSITE" id="PS51387">
    <property type="entry name" value="FAD_PCMH"/>
    <property type="match status" value="1"/>
</dbReference>
<feature type="signal peptide" evidence="9">
    <location>
        <begin position="1"/>
        <end position="25"/>
    </location>
</feature>
<protein>
    <submittedName>
        <fullName evidence="11">Berberine bridge enzyme-like 18</fullName>
    </submittedName>
</protein>
<keyword evidence="5" id="KW-0285">Flavoprotein</keyword>
<evidence type="ECO:0000259" key="10">
    <source>
        <dbReference type="PROSITE" id="PS51387"/>
    </source>
</evidence>
<proteinExistence type="inferred from homology"/>
<dbReference type="InterPro" id="IPR016167">
    <property type="entry name" value="FAD-bd_PCMH_sub1"/>
</dbReference>
<keyword evidence="4" id="KW-0017">Alkaloid metabolism</keyword>
<organism evidence="11">
    <name type="scientific">Sesamum latifolium</name>
    <dbReference type="NCBI Taxonomy" id="2727402"/>
    <lineage>
        <taxon>Eukaryota</taxon>
        <taxon>Viridiplantae</taxon>
        <taxon>Streptophyta</taxon>
        <taxon>Embryophyta</taxon>
        <taxon>Tracheophyta</taxon>
        <taxon>Spermatophyta</taxon>
        <taxon>Magnoliopsida</taxon>
        <taxon>eudicotyledons</taxon>
        <taxon>Gunneridae</taxon>
        <taxon>Pentapetalae</taxon>
        <taxon>asterids</taxon>
        <taxon>lamiids</taxon>
        <taxon>Lamiales</taxon>
        <taxon>Pedaliaceae</taxon>
        <taxon>Sesamum</taxon>
    </lineage>
</organism>
<dbReference type="InterPro" id="IPR012951">
    <property type="entry name" value="BBE"/>
</dbReference>
<dbReference type="Pfam" id="PF01565">
    <property type="entry name" value="FAD_binding_4"/>
    <property type="match status" value="1"/>
</dbReference>
<keyword evidence="6 9" id="KW-0732">Signal</keyword>
<evidence type="ECO:0000313" key="11">
    <source>
        <dbReference type="EMBL" id="KAL0442404.1"/>
    </source>
</evidence>
<comment type="cofactor">
    <cofactor evidence="1">
        <name>FAD</name>
        <dbReference type="ChEBI" id="CHEBI:57692"/>
    </cofactor>
</comment>
<evidence type="ECO:0000256" key="1">
    <source>
        <dbReference type="ARBA" id="ARBA00001974"/>
    </source>
</evidence>
<comment type="similarity">
    <text evidence="3">Belongs to the oxygen-dependent FAD-linked oxidoreductase family.</text>
</comment>
<dbReference type="InterPro" id="IPR036318">
    <property type="entry name" value="FAD-bd_PCMH-like_sf"/>
</dbReference>
<name>A0AAW2WKL3_9LAMI</name>
<dbReference type="Gene3D" id="3.30.465.10">
    <property type="match status" value="1"/>
</dbReference>
<comment type="caution">
    <text evidence="11">The sequence shown here is derived from an EMBL/GenBank/DDBJ whole genome shotgun (WGS) entry which is preliminary data.</text>
</comment>
<feature type="chain" id="PRO_5043822803" evidence="9">
    <location>
        <begin position="26"/>
        <end position="544"/>
    </location>
</feature>
<evidence type="ECO:0000256" key="2">
    <source>
        <dbReference type="ARBA" id="ARBA00004913"/>
    </source>
</evidence>
<dbReference type="InterPro" id="IPR016169">
    <property type="entry name" value="FAD-bd_PCMH_sub2"/>
</dbReference>
<evidence type="ECO:0000256" key="6">
    <source>
        <dbReference type="ARBA" id="ARBA00022729"/>
    </source>
</evidence>
<evidence type="ECO:0000256" key="3">
    <source>
        <dbReference type="ARBA" id="ARBA00005466"/>
    </source>
</evidence>
<accession>A0AAW2WKL3</accession>
<dbReference type="Gene3D" id="3.30.43.10">
    <property type="entry name" value="Uridine Diphospho-n-acetylenolpyruvylglucosamine Reductase, domain 2"/>
    <property type="match status" value="1"/>
</dbReference>
<sequence>MKTPTISTLIFFLSLVFSWSCAASAEGNVDGFLECLKQEFQNYSSISSLVYTPINSSFPSVLDFSIRNLRFMSDSTPKPQVIITPEYEDQIPPIIYCAKQNQLEIRTRSGGHDFEGRSYVSEVPFVIIDLLNLSEVTVDVQQKTAWVGGGATIGMLYYNIAIKSPRLAFPAGFSPTVGVGGHFSAGGWGVLLRKYGLSADNIIDARIVDVNGTILDRKSMGEDLFWAIRGGGGSSFGIILAWKVRLVDVPKNVTVFTIYRNLEQNATQLVHRWQYVAPRFDENLFLRFFAKRNTTSDGRMTITVAFNSVFLGGIDRLLTVMKEKFPELGLVRDDCTEMSWIQSILYNAGFPIDSLEPLLDRVQHDVGYYKGKSDFMQEPIPISGFEGMWRLFYEPEAEEAAFFTTPYGGRMAKIPDCATPFPYRAGYLYNVHYLVFWEAKDANNADKYINWIRKLHNYLTPYVSKSPRGAYLCYRDLDIGVNNIKGEISIERATVWGAKYFNNNFDRLVQVKTRIDPENFFRDEQSIPPEPPQCTGKEEIRLYS</sequence>
<evidence type="ECO:0000256" key="9">
    <source>
        <dbReference type="SAM" id="SignalP"/>
    </source>
</evidence>
<evidence type="ECO:0000256" key="8">
    <source>
        <dbReference type="ARBA" id="ARBA00023180"/>
    </source>
</evidence>
<comment type="pathway">
    <text evidence="2">Alkaloid biosynthesis.</text>
</comment>
<dbReference type="GO" id="GO:0016491">
    <property type="term" value="F:oxidoreductase activity"/>
    <property type="evidence" value="ECO:0007669"/>
    <property type="project" value="InterPro"/>
</dbReference>
<dbReference type="InterPro" id="IPR016166">
    <property type="entry name" value="FAD-bd_PCMH"/>
</dbReference>
<reference evidence="11" key="1">
    <citation type="submission" date="2020-06" db="EMBL/GenBank/DDBJ databases">
        <authorList>
            <person name="Li T."/>
            <person name="Hu X."/>
            <person name="Zhang T."/>
            <person name="Song X."/>
            <person name="Zhang H."/>
            <person name="Dai N."/>
            <person name="Sheng W."/>
            <person name="Hou X."/>
            <person name="Wei L."/>
        </authorList>
    </citation>
    <scope>NUCLEOTIDE SEQUENCE</scope>
    <source>
        <strain evidence="11">KEN1</strain>
        <tissue evidence="11">Leaf</tissue>
    </source>
</reference>
<evidence type="ECO:0000256" key="4">
    <source>
        <dbReference type="ARBA" id="ARBA00022589"/>
    </source>
</evidence>
<evidence type="ECO:0000256" key="5">
    <source>
        <dbReference type="ARBA" id="ARBA00022630"/>
    </source>
</evidence>
<evidence type="ECO:0000256" key="7">
    <source>
        <dbReference type="ARBA" id="ARBA00022827"/>
    </source>
</evidence>
<dbReference type="AlphaFoldDB" id="A0AAW2WKL3"/>
<dbReference type="Gene3D" id="3.40.462.20">
    <property type="match status" value="1"/>
</dbReference>
<feature type="domain" description="FAD-binding PCMH-type" evidence="10">
    <location>
        <begin position="75"/>
        <end position="249"/>
    </location>
</feature>
<dbReference type="GO" id="GO:0071949">
    <property type="term" value="F:FAD binding"/>
    <property type="evidence" value="ECO:0007669"/>
    <property type="project" value="InterPro"/>
</dbReference>
<dbReference type="InterPro" id="IPR006094">
    <property type="entry name" value="Oxid_FAD_bind_N"/>
</dbReference>
<dbReference type="SUPFAM" id="SSF56176">
    <property type="entry name" value="FAD-binding/transporter-associated domain-like"/>
    <property type="match status" value="1"/>
</dbReference>
<keyword evidence="7" id="KW-0274">FAD</keyword>
<dbReference type="EMBL" id="JACGWN010000007">
    <property type="protein sequence ID" value="KAL0442404.1"/>
    <property type="molecule type" value="Genomic_DNA"/>
</dbReference>
<gene>
    <name evidence="11" type="ORF">Slati_1963100</name>
</gene>